<reference evidence="3" key="2">
    <citation type="journal article" date="2014" name="ISME J.">
        <title>Microbial stratification in low pH oxic and suboxic macroscopic growths along an acid mine drainage.</title>
        <authorList>
            <person name="Mendez-Garcia C."/>
            <person name="Mesa V."/>
            <person name="Sprenger R.R."/>
            <person name="Richter M."/>
            <person name="Diez M.S."/>
            <person name="Solano J."/>
            <person name="Bargiela R."/>
            <person name="Golyshina O.V."/>
            <person name="Manteca A."/>
            <person name="Ramos J.L."/>
            <person name="Gallego J.R."/>
            <person name="Llorente I."/>
            <person name="Martins Dos Santos V.A."/>
            <person name="Jensen O.N."/>
            <person name="Pelaez A.I."/>
            <person name="Sanchez J."/>
            <person name="Ferrer M."/>
        </authorList>
    </citation>
    <scope>NUCLEOTIDE SEQUENCE</scope>
</reference>
<dbReference type="SUPFAM" id="SSF55120">
    <property type="entry name" value="Pseudouridine synthase"/>
    <property type="match status" value="1"/>
</dbReference>
<reference evidence="3" key="1">
    <citation type="submission" date="2013-08" db="EMBL/GenBank/DDBJ databases">
        <authorList>
            <person name="Mendez C."/>
            <person name="Richter M."/>
            <person name="Ferrer M."/>
            <person name="Sanchez J."/>
        </authorList>
    </citation>
    <scope>NUCLEOTIDE SEQUENCE</scope>
</reference>
<comment type="caution">
    <text evidence="3">The sequence shown here is derived from an EMBL/GenBank/DDBJ whole genome shotgun (WGS) entry which is preliminary data.</text>
</comment>
<dbReference type="PROSITE" id="PS01129">
    <property type="entry name" value="PSI_RLU"/>
    <property type="match status" value="1"/>
</dbReference>
<evidence type="ECO:0000256" key="1">
    <source>
        <dbReference type="SAM" id="MobiDB-lite"/>
    </source>
</evidence>
<proteinExistence type="predicted"/>
<dbReference type="GO" id="GO:0003723">
    <property type="term" value="F:RNA binding"/>
    <property type="evidence" value="ECO:0007669"/>
    <property type="project" value="InterPro"/>
</dbReference>
<feature type="region of interest" description="Disordered" evidence="1">
    <location>
        <begin position="188"/>
        <end position="221"/>
    </location>
</feature>
<dbReference type="InterPro" id="IPR006224">
    <property type="entry name" value="PsdUridine_synth_RluA-like_CS"/>
</dbReference>
<dbReference type="InterPro" id="IPR020103">
    <property type="entry name" value="PsdUridine_synth_cat_dom_sf"/>
</dbReference>
<protein>
    <submittedName>
        <fullName evidence="3">Pseudouridine synthase, RluA family</fullName>
    </submittedName>
</protein>
<organism evidence="3">
    <name type="scientific">mine drainage metagenome</name>
    <dbReference type="NCBI Taxonomy" id="410659"/>
    <lineage>
        <taxon>unclassified sequences</taxon>
        <taxon>metagenomes</taxon>
        <taxon>ecological metagenomes</taxon>
    </lineage>
</organism>
<evidence type="ECO:0000313" key="3">
    <source>
        <dbReference type="EMBL" id="EQD43927.1"/>
    </source>
</evidence>
<dbReference type="InterPro" id="IPR006145">
    <property type="entry name" value="PsdUridine_synth_RsuA/RluA"/>
</dbReference>
<feature type="domain" description="Pseudouridine synthase RsuA/RluA-like" evidence="2">
    <location>
        <begin position="55"/>
        <end position="135"/>
    </location>
</feature>
<accession>T0ZHN1</accession>
<dbReference type="AlphaFoldDB" id="T0ZHN1"/>
<dbReference type="Pfam" id="PF00849">
    <property type="entry name" value="PseudoU_synth_2"/>
    <property type="match status" value="1"/>
</dbReference>
<dbReference type="EMBL" id="AUZX01011260">
    <property type="protein sequence ID" value="EQD43927.1"/>
    <property type="molecule type" value="Genomic_DNA"/>
</dbReference>
<dbReference type="PANTHER" id="PTHR21600">
    <property type="entry name" value="MITOCHONDRIAL RNA PSEUDOURIDINE SYNTHASE"/>
    <property type="match status" value="1"/>
</dbReference>
<name>T0ZHN1_9ZZZZ</name>
<dbReference type="CDD" id="cd02869">
    <property type="entry name" value="PseudoU_synth_RluA_like"/>
    <property type="match status" value="1"/>
</dbReference>
<dbReference type="GO" id="GO:0160141">
    <property type="term" value="F:23S rRNA pseudouridine(955/2504/2580) synthase activity"/>
    <property type="evidence" value="ECO:0007669"/>
    <property type="project" value="UniProtKB-EC"/>
</dbReference>
<evidence type="ECO:0000259" key="2">
    <source>
        <dbReference type="Pfam" id="PF00849"/>
    </source>
</evidence>
<sequence length="221" mass="23877">MRLNGGRVTPQTRLAAGDRVRIPPVRIVAEPQTPGPSASVIETVRQAIIYEDARLLVLDKPAGLAVHGGSGVQFGVIEALRALRPAETLELVHRLDRDTSGCLLVARTPAALRDAHAVLREGRSEKRYLALLAGRWTLGQKRIDVPLRTDTRVSGERTVRVDAGGKPSASDFPAFAGVRYALARRAHRESARGDAAYGPDSSDPRARRLCRPSCGGGREVR</sequence>
<dbReference type="Gene3D" id="3.30.2350.10">
    <property type="entry name" value="Pseudouridine synthase"/>
    <property type="match status" value="1"/>
</dbReference>
<dbReference type="GO" id="GO:0000455">
    <property type="term" value="P:enzyme-directed rRNA pseudouridine synthesis"/>
    <property type="evidence" value="ECO:0007669"/>
    <property type="project" value="TreeGrafter"/>
</dbReference>
<dbReference type="InterPro" id="IPR050188">
    <property type="entry name" value="RluA_PseudoU_synthase"/>
</dbReference>
<gene>
    <name evidence="3" type="ORF">B1A_15347</name>
</gene>
<dbReference type="PANTHER" id="PTHR21600:SF92">
    <property type="entry name" value="RIBOSOMAL LARGE SUBUNIT PSEUDOURIDINE SYNTHASE C"/>
    <property type="match status" value="1"/>
</dbReference>